<gene>
    <name evidence="16" type="ORF">NKR19_g57</name>
</gene>
<proteinExistence type="inferred from homology"/>
<dbReference type="PANTHER" id="PTHR43394:SF11">
    <property type="entry name" value="ATP-BINDING CASSETTE TRANSPORTER"/>
    <property type="match status" value="1"/>
</dbReference>
<dbReference type="FunFam" id="3.40.50.300:FF:001530">
    <property type="entry name" value="ABC multidrug transporter (Eurofung)"/>
    <property type="match status" value="1"/>
</dbReference>
<dbReference type="InterPro" id="IPR011527">
    <property type="entry name" value="ABC1_TM_dom"/>
</dbReference>
<comment type="subcellular location">
    <subcellularLocation>
        <location evidence="2">Endomembrane system</location>
    </subcellularLocation>
    <subcellularLocation>
        <location evidence="1">Membrane</location>
        <topology evidence="1">Multi-pass membrane protein</topology>
    </subcellularLocation>
</comment>
<dbReference type="FunFam" id="1.20.1560.10:FF:000057">
    <property type="entry name" value="ABC multidrug transporter SitT"/>
    <property type="match status" value="1"/>
</dbReference>
<dbReference type="InterPro" id="IPR017871">
    <property type="entry name" value="ABC_transporter-like_CS"/>
</dbReference>
<feature type="domain" description="ABC transporter" evidence="14">
    <location>
        <begin position="1097"/>
        <end position="1334"/>
    </location>
</feature>
<keyword evidence="6" id="KW-0677">Repeat</keyword>
<feature type="transmembrane region" description="Helical" evidence="13">
    <location>
        <begin position="768"/>
        <end position="792"/>
    </location>
</feature>
<dbReference type="SUPFAM" id="SSF52540">
    <property type="entry name" value="P-loop containing nucleoside triphosphate hydrolases"/>
    <property type="match status" value="2"/>
</dbReference>
<comment type="caution">
    <text evidence="16">The sequence shown here is derived from an EMBL/GenBank/DDBJ whole genome shotgun (WGS) entry which is preliminary data.</text>
</comment>
<dbReference type="CDD" id="cd03249">
    <property type="entry name" value="ABC_MTABC3_MDL1_MDL2"/>
    <property type="match status" value="1"/>
</dbReference>
<dbReference type="InterPro" id="IPR003593">
    <property type="entry name" value="AAA+_ATPase"/>
</dbReference>
<keyword evidence="7" id="KW-0547">Nucleotide-binding</keyword>
<name>A0AA38S3A9_9PEZI</name>
<dbReference type="SUPFAM" id="SSF90123">
    <property type="entry name" value="ABC transporter transmembrane region"/>
    <property type="match status" value="2"/>
</dbReference>
<evidence type="ECO:0000256" key="12">
    <source>
        <dbReference type="SAM" id="MobiDB-lite"/>
    </source>
</evidence>
<accession>A0AA38S3A9</accession>
<dbReference type="PANTHER" id="PTHR43394">
    <property type="entry name" value="ATP-DEPENDENT PERMEASE MDL1, MITOCHONDRIAL"/>
    <property type="match status" value="1"/>
</dbReference>
<evidence type="ECO:0000256" key="11">
    <source>
        <dbReference type="ARBA" id="ARBA00023180"/>
    </source>
</evidence>
<dbReference type="Pfam" id="PF00005">
    <property type="entry name" value="ABC_tran"/>
    <property type="match status" value="2"/>
</dbReference>
<feature type="transmembrane region" description="Helical" evidence="13">
    <location>
        <begin position="917"/>
        <end position="935"/>
    </location>
</feature>
<dbReference type="PROSITE" id="PS00211">
    <property type="entry name" value="ABC_TRANSPORTER_1"/>
    <property type="match status" value="2"/>
</dbReference>
<keyword evidence="17" id="KW-1185">Reference proteome</keyword>
<evidence type="ECO:0000313" key="17">
    <source>
        <dbReference type="Proteomes" id="UP001174691"/>
    </source>
</evidence>
<evidence type="ECO:0000256" key="2">
    <source>
        <dbReference type="ARBA" id="ARBA00004308"/>
    </source>
</evidence>
<feature type="transmembrane region" description="Helical" evidence="13">
    <location>
        <begin position="263"/>
        <end position="284"/>
    </location>
</feature>
<feature type="compositionally biased region" description="Polar residues" evidence="12">
    <location>
        <begin position="57"/>
        <end position="71"/>
    </location>
</feature>
<dbReference type="GO" id="GO:0005743">
    <property type="term" value="C:mitochondrial inner membrane"/>
    <property type="evidence" value="ECO:0007669"/>
    <property type="project" value="TreeGrafter"/>
</dbReference>
<dbReference type="GO" id="GO:0016887">
    <property type="term" value="F:ATP hydrolysis activity"/>
    <property type="evidence" value="ECO:0007669"/>
    <property type="project" value="InterPro"/>
</dbReference>
<evidence type="ECO:0000256" key="8">
    <source>
        <dbReference type="ARBA" id="ARBA00022840"/>
    </source>
</evidence>
<dbReference type="Gene3D" id="3.40.50.300">
    <property type="entry name" value="P-loop containing nucleotide triphosphate hydrolases"/>
    <property type="match status" value="2"/>
</dbReference>
<dbReference type="SMART" id="SM00382">
    <property type="entry name" value="AAA"/>
    <property type="match status" value="2"/>
</dbReference>
<dbReference type="GO" id="GO:0005524">
    <property type="term" value="F:ATP binding"/>
    <property type="evidence" value="ECO:0007669"/>
    <property type="project" value="UniProtKB-KW"/>
</dbReference>
<dbReference type="FunFam" id="3.40.50.300:FF:000913">
    <property type="entry name" value="ABC multidrug transporter SitT"/>
    <property type="match status" value="1"/>
</dbReference>
<feature type="transmembrane region" description="Helical" evidence="13">
    <location>
        <begin position="341"/>
        <end position="363"/>
    </location>
</feature>
<organism evidence="16 17">
    <name type="scientific">Coniochaeta hoffmannii</name>
    <dbReference type="NCBI Taxonomy" id="91930"/>
    <lineage>
        <taxon>Eukaryota</taxon>
        <taxon>Fungi</taxon>
        <taxon>Dikarya</taxon>
        <taxon>Ascomycota</taxon>
        <taxon>Pezizomycotina</taxon>
        <taxon>Sordariomycetes</taxon>
        <taxon>Sordariomycetidae</taxon>
        <taxon>Coniochaetales</taxon>
        <taxon>Coniochaetaceae</taxon>
        <taxon>Coniochaeta</taxon>
    </lineage>
</organism>
<dbReference type="GO" id="GO:0015421">
    <property type="term" value="F:ABC-type oligopeptide transporter activity"/>
    <property type="evidence" value="ECO:0007669"/>
    <property type="project" value="TreeGrafter"/>
</dbReference>
<evidence type="ECO:0000256" key="7">
    <source>
        <dbReference type="ARBA" id="ARBA00022741"/>
    </source>
</evidence>
<feature type="transmembrane region" description="Helical" evidence="13">
    <location>
        <begin position="378"/>
        <end position="398"/>
    </location>
</feature>
<feature type="transmembrane region" description="Helical" evidence="13">
    <location>
        <begin position="891"/>
        <end position="911"/>
    </location>
</feature>
<evidence type="ECO:0000256" key="9">
    <source>
        <dbReference type="ARBA" id="ARBA00022989"/>
    </source>
</evidence>
<protein>
    <submittedName>
        <fullName evidence="16">P-loop containing nucleoside triphosphate hydrolase protein</fullName>
    </submittedName>
</protein>
<dbReference type="PROSITE" id="PS50893">
    <property type="entry name" value="ABC_TRANSPORTER_2"/>
    <property type="match status" value="2"/>
</dbReference>
<dbReference type="InterPro" id="IPR039421">
    <property type="entry name" value="Type_1_exporter"/>
</dbReference>
<dbReference type="InterPro" id="IPR003439">
    <property type="entry name" value="ABC_transporter-like_ATP-bd"/>
</dbReference>
<feature type="transmembrane region" description="Helical" evidence="13">
    <location>
        <begin position="1031"/>
        <end position="1051"/>
    </location>
</feature>
<keyword evidence="9 13" id="KW-1133">Transmembrane helix</keyword>
<evidence type="ECO:0000313" key="16">
    <source>
        <dbReference type="EMBL" id="KAJ9165822.1"/>
    </source>
</evidence>
<feature type="region of interest" description="Disordered" evidence="12">
    <location>
        <begin position="22"/>
        <end position="81"/>
    </location>
</feature>
<evidence type="ECO:0000256" key="6">
    <source>
        <dbReference type="ARBA" id="ARBA00022737"/>
    </source>
</evidence>
<keyword evidence="10 13" id="KW-0472">Membrane</keyword>
<dbReference type="Pfam" id="PF00664">
    <property type="entry name" value="ABC_membrane"/>
    <property type="match status" value="2"/>
</dbReference>
<keyword evidence="11" id="KW-0325">Glycoprotein</keyword>
<dbReference type="Proteomes" id="UP001174691">
    <property type="component" value="Unassembled WGS sequence"/>
</dbReference>
<keyword evidence="16" id="KW-0378">Hydrolase</keyword>
<sequence length="1339" mass="147710">MHSWREDTEKAIREQISTITLVNDDSKPESFQSSRAGTPTTLIAHQPKAEEDKTVGIKTQSLPTSDGQESLPNPGKATEKNPFGLKPQYKTAIRDFFRIFSYSTWMDRLLVIAAVVASMGAGVTMPVMNIIFGRMVGSFTGYYSYDAATTAEMFKHNISQCALYLVYLFLIRLVLDYIAYFGFRMASLRISAAVRLEYMRCLFRQPISTLDALPPGQTAAIITITASVLQVGISEKLSQFLQSSSLVITAVVIAFAYSWTLTLVTSSGLVLIIAVYGITTPFMVKLLGEVQHADIQASTVANEIFGSIRMVAACGAESKMAKRYAGWVDESRRRGLRMSPIVALQQAPVFFAIYATFGLSFWYSLKMYMSFQISSPETLIVVLMSVMLMTSSIGGITAPLTAAARAAGAATIFYTIIDAPKPDTGGIKAPDVAATEDIVLDHVNFAYPTRPHIKVLDDLSLRFPAGKITAIVGPSGSGKSTIVGLLERWYELDGDPAQNLATLWLRNGAITTGGRSLKEIDLKWWRSQIGLVQQEPFLFNDSIYSNVAHGLVGTEWEDAPLETKSRLVKQACAEAFADEFIDRLPEGYSTIVGESGIKLSGGQRQRLAIARSIVKRPKILILDEATSSIDVRSELMVQAALDRVSKDRTTITIAHRLATVKKADNIIVMRKGKLVQQGTHEELMANEGGAYWTLATAQQLIMSGDDEDEDTPVLSEMPEKRSLDDLAKDHGHCPHGEAMPAAMPEPLQQSTGFAGSFGLLLHEQRNRWGLYIVLLIGAIGGGASAPLQAYLFASLLSLFQLWGEYLRELTNFWCLMTVMLAILVGISHFAMGWSATTLAFHITHRYRGEYFHNILSKSVAFFDSDEHSVGALTARLATDPTQLQQLLGMNMAFVIISVFNVVGCLIISFYFGWKLTVVTLCSSMPLIIASAFFRIRYETQFEKTNNEVFAESAKFATESIGACRTVTALTLENTICDRYDTLLQTHIRGAFYKSSLSTLIFALSDSVALLCMAFVLWYGGNLMLKHEYIPFQYVVVYIAVLQGGMGAGQWLSYGPNIAKAKVAANRIIDMRARDYDDGRLKSLDVGNLGDNDKGVKIQLQNVWFRYPTRDVSILNGLDMTIEKGQFAAVVGPSGSGKTTIISLLERFYDPNKGRILYNGSDISWLSLEHYRKEVSLVAQEPSLFNGTIRENILLGVDEDVITDDDVHQACRDAEIHDFIISLPEGYNTAVGTKGVALSGGQKQRLSIARALIRKPRLLLLDEATSNLDAETEKAVQAVFEKNRTDRTMIVVAHRLATVQNADVIFVLADGRVVEKGDHTALVKKRGLYYRMCQSQALDR</sequence>
<dbReference type="GO" id="GO:0012505">
    <property type="term" value="C:endomembrane system"/>
    <property type="evidence" value="ECO:0007669"/>
    <property type="project" value="UniProtKB-SubCell"/>
</dbReference>
<feature type="transmembrane region" description="Helical" evidence="13">
    <location>
        <begin position="996"/>
        <end position="1019"/>
    </location>
</feature>
<evidence type="ECO:0000256" key="10">
    <source>
        <dbReference type="ARBA" id="ARBA00023136"/>
    </source>
</evidence>
<keyword evidence="4" id="KW-0813">Transport</keyword>
<evidence type="ECO:0000259" key="14">
    <source>
        <dbReference type="PROSITE" id="PS50893"/>
    </source>
</evidence>
<evidence type="ECO:0000259" key="15">
    <source>
        <dbReference type="PROSITE" id="PS50929"/>
    </source>
</evidence>
<evidence type="ECO:0000256" key="13">
    <source>
        <dbReference type="SAM" id="Phobius"/>
    </source>
</evidence>
<feature type="transmembrane region" description="Helical" evidence="13">
    <location>
        <begin position="162"/>
        <end position="183"/>
    </location>
</feature>
<dbReference type="Gene3D" id="1.20.1560.10">
    <property type="entry name" value="ABC transporter type 1, transmembrane domain"/>
    <property type="match status" value="1"/>
</dbReference>
<feature type="domain" description="ABC transmembrane type-1" evidence="15">
    <location>
        <begin position="112"/>
        <end position="405"/>
    </location>
</feature>
<evidence type="ECO:0000256" key="3">
    <source>
        <dbReference type="ARBA" id="ARBA00007577"/>
    </source>
</evidence>
<evidence type="ECO:0000256" key="5">
    <source>
        <dbReference type="ARBA" id="ARBA00022692"/>
    </source>
</evidence>
<dbReference type="GO" id="GO:0090374">
    <property type="term" value="P:oligopeptide export from mitochondrion"/>
    <property type="evidence" value="ECO:0007669"/>
    <property type="project" value="TreeGrafter"/>
</dbReference>
<dbReference type="CDD" id="cd18578">
    <property type="entry name" value="ABC_6TM_Pgp_ABCB1_D2_like"/>
    <property type="match status" value="1"/>
</dbReference>
<dbReference type="PROSITE" id="PS50929">
    <property type="entry name" value="ABC_TM1F"/>
    <property type="match status" value="2"/>
</dbReference>
<feature type="domain" description="ABC transmembrane type-1" evidence="15">
    <location>
        <begin position="772"/>
        <end position="1059"/>
    </location>
</feature>
<feature type="compositionally biased region" description="Polar residues" evidence="12">
    <location>
        <begin position="22"/>
        <end position="43"/>
    </location>
</feature>
<feature type="transmembrane region" description="Helical" evidence="13">
    <location>
        <begin position="240"/>
        <end position="257"/>
    </location>
</feature>
<feature type="domain" description="ABC transporter" evidence="14">
    <location>
        <begin position="438"/>
        <end position="696"/>
    </location>
</feature>
<comment type="similarity">
    <text evidence="3">Belongs to the ABC transporter superfamily. ABCB family. Multidrug resistance exporter (TC 3.A.1.201) subfamily.</text>
</comment>
<feature type="transmembrane region" description="Helical" evidence="13">
    <location>
        <begin position="109"/>
        <end position="132"/>
    </location>
</feature>
<evidence type="ECO:0000256" key="4">
    <source>
        <dbReference type="ARBA" id="ARBA00022448"/>
    </source>
</evidence>
<dbReference type="EMBL" id="JANBVN010000001">
    <property type="protein sequence ID" value="KAJ9165822.1"/>
    <property type="molecule type" value="Genomic_DNA"/>
</dbReference>
<feature type="transmembrane region" description="Helical" evidence="13">
    <location>
        <begin position="812"/>
        <end position="840"/>
    </location>
</feature>
<keyword evidence="5 13" id="KW-0812">Transmembrane</keyword>
<keyword evidence="8" id="KW-0067">ATP-binding</keyword>
<evidence type="ECO:0000256" key="1">
    <source>
        <dbReference type="ARBA" id="ARBA00004141"/>
    </source>
</evidence>
<dbReference type="InterPro" id="IPR036640">
    <property type="entry name" value="ABC1_TM_sf"/>
</dbReference>
<dbReference type="InterPro" id="IPR027417">
    <property type="entry name" value="P-loop_NTPase"/>
</dbReference>
<reference evidence="16" key="1">
    <citation type="submission" date="2022-07" db="EMBL/GenBank/DDBJ databases">
        <title>Fungi with potential for degradation of polypropylene.</title>
        <authorList>
            <person name="Gostincar C."/>
        </authorList>
    </citation>
    <scope>NUCLEOTIDE SEQUENCE</scope>
    <source>
        <strain evidence="16">EXF-13287</strain>
    </source>
</reference>
<dbReference type="CDD" id="cd18577">
    <property type="entry name" value="ABC_6TM_Pgp_ABCB1_D1_like"/>
    <property type="match status" value="1"/>
</dbReference>